<protein>
    <submittedName>
        <fullName evidence="9">MFS transporter</fullName>
    </submittedName>
</protein>
<sequence>MTAHTSETRPVVRDRRARFGFAAVAYAFGVVMLGNTLPTPLYSIYQQRYGFGSLLTTVIYAVYAVGVIAALLLLGKASDVYGRRRLLLAGLAASVASGVLFLTDAGLPALFLGRVLSGVSAGIFTTTATVALLDLAPARLQRRAALVATAVNMLGLGCGPLLAGLLARYTAAPLAWPFVANLALLVPAVLGVLRMPEPVRLVPGARFRPQRPVVAAEARSVFVPAAVAVFAAFAVFGLLTAVEPGFLATVLGMPDRALAGLVVFTMFAGSAAGQVGLARVPTRVALPAGSLVLVLGLAGIAVGLVGRLFVPMLVGTVVIGVGQALSFRSGIAAITAAAPEPTRAGTVASFFVVAYVGISIPVIAVGVAATAYGLRTAGIAFTAVVAFVALAACVAVLRLDRR</sequence>
<evidence type="ECO:0000256" key="3">
    <source>
        <dbReference type="ARBA" id="ARBA00022475"/>
    </source>
</evidence>
<dbReference type="InterPro" id="IPR005829">
    <property type="entry name" value="Sugar_transporter_CS"/>
</dbReference>
<name>A0A8J3JEH2_9ACTN</name>
<evidence type="ECO:0000256" key="4">
    <source>
        <dbReference type="ARBA" id="ARBA00022692"/>
    </source>
</evidence>
<dbReference type="Proteomes" id="UP000612808">
    <property type="component" value="Unassembled WGS sequence"/>
</dbReference>
<feature type="domain" description="Major facilitator superfamily (MFS) profile" evidence="8">
    <location>
        <begin position="15"/>
        <end position="402"/>
    </location>
</feature>
<dbReference type="PANTHER" id="PTHR23517:SF13">
    <property type="entry name" value="MAJOR FACILITATOR SUPERFAMILY MFS_1"/>
    <property type="match status" value="1"/>
</dbReference>
<feature type="transmembrane region" description="Helical" evidence="7">
    <location>
        <begin position="49"/>
        <end position="74"/>
    </location>
</feature>
<feature type="transmembrane region" description="Helical" evidence="7">
    <location>
        <begin position="145"/>
        <end position="168"/>
    </location>
</feature>
<dbReference type="PROSITE" id="PS00216">
    <property type="entry name" value="SUGAR_TRANSPORT_1"/>
    <property type="match status" value="1"/>
</dbReference>
<reference evidence="9" key="1">
    <citation type="submission" date="2021-01" db="EMBL/GenBank/DDBJ databases">
        <title>Whole genome shotgun sequence of Actinocatenispora rupis NBRC 107355.</title>
        <authorList>
            <person name="Komaki H."/>
            <person name="Tamura T."/>
        </authorList>
    </citation>
    <scope>NUCLEOTIDE SEQUENCE</scope>
    <source>
        <strain evidence="9">NBRC 107355</strain>
    </source>
</reference>
<accession>A0A8J3JEH2</accession>
<feature type="transmembrane region" description="Helical" evidence="7">
    <location>
        <begin position="284"/>
        <end position="306"/>
    </location>
</feature>
<keyword evidence="10" id="KW-1185">Reference proteome</keyword>
<dbReference type="Gene3D" id="1.20.1250.20">
    <property type="entry name" value="MFS general substrate transporter like domains"/>
    <property type="match status" value="1"/>
</dbReference>
<feature type="transmembrane region" description="Helical" evidence="7">
    <location>
        <begin position="312"/>
        <end position="338"/>
    </location>
</feature>
<dbReference type="RefSeq" id="WP_203662257.1">
    <property type="nucleotide sequence ID" value="NZ_BAAAZM010000018.1"/>
</dbReference>
<feature type="transmembrane region" description="Helical" evidence="7">
    <location>
        <begin position="19"/>
        <end position="37"/>
    </location>
</feature>
<feature type="transmembrane region" description="Helical" evidence="7">
    <location>
        <begin position="257"/>
        <end position="277"/>
    </location>
</feature>
<keyword evidence="5 7" id="KW-1133">Transmembrane helix</keyword>
<evidence type="ECO:0000256" key="6">
    <source>
        <dbReference type="ARBA" id="ARBA00023136"/>
    </source>
</evidence>
<evidence type="ECO:0000256" key="2">
    <source>
        <dbReference type="ARBA" id="ARBA00022448"/>
    </source>
</evidence>
<keyword evidence="6 7" id="KW-0472">Membrane</keyword>
<feature type="transmembrane region" description="Helical" evidence="7">
    <location>
        <begin position="174"/>
        <end position="193"/>
    </location>
</feature>
<dbReference type="InterPro" id="IPR011701">
    <property type="entry name" value="MFS"/>
</dbReference>
<evidence type="ECO:0000313" key="9">
    <source>
        <dbReference type="EMBL" id="GID14443.1"/>
    </source>
</evidence>
<feature type="transmembrane region" description="Helical" evidence="7">
    <location>
        <begin position="214"/>
        <end position="237"/>
    </location>
</feature>
<proteinExistence type="predicted"/>
<evidence type="ECO:0000256" key="1">
    <source>
        <dbReference type="ARBA" id="ARBA00004651"/>
    </source>
</evidence>
<feature type="transmembrane region" description="Helical" evidence="7">
    <location>
        <begin position="350"/>
        <end position="372"/>
    </location>
</feature>
<dbReference type="SUPFAM" id="SSF103473">
    <property type="entry name" value="MFS general substrate transporter"/>
    <property type="match status" value="1"/>
</dbReference>
<organism evidence="9 10">
    <name type="scientific">Actinocatenispora rupis</name>
    <dbReference type="NCBI Taxonomy" id="519421"/>
    <lineage>
        <taxon>Bacteria</taxon>
        <taxon>Bacillati</taxon>
        <taxon>Actinomycetota</taxon>
        <taxon>Actinomycetes</taxon>
        <taxon>Micromonosporales</taxon>
        <taxon>Micromonosporaceae</taxon>
        <taxon>Actinocatenispora</taxon>
    </lineage>
</organism>
<keyword evidence="2" id="KW-0813">Transport</keyword>
<dbReference type="GO" id="GO:0005886">
    <property type="term" value="C:plasma membrane"/>
    <property type="evidence" value="ECO:0007669"/>
    <property type="project" value="UniProtKB-SubCell"/>
</dbReference>
<comment type="subcellular location">
    <subcellularLocation>
        <location evidence="1">Cell membrane</location>
        <topology evidence="1">Multi-pass membrane protein</topology>
    </subcellularLocation>
</comment>
<feature type="transmembrane region" description="Helical" evidence="7">
    <location>
        <begin position="378"/>
        <end position="399"/>
    </location>
</feature>
<dbReference type="AlphaFoldDB" id="A0A8J3JEH2"/>
<feature type="transmembrane region" description="Helical" evidence="7">
    <location>
        <begin position="109"/>
        <end position="133"/>
    </location>
</feature>
<dbReference type="PANTHER" id="PTHR23517">
    <property type="entry name" value="RESISTANCE PROTEIN MDTM, PUTATIVE-RELATED-RELATED"/>
    <property type="match status" value="1"/>
</dbReference>
<gene>
    <name evidence="9" type="ORF">Aru02nite_53320</name>
</gene>
<evidence type="ECO:0000313" key="10">
    <source>
        <dbReference type="Proteomes" id="UP000612808"/>
    </source>
</evidence>
<dbReference type="EMBL" id="BOMB01000031">
    <property type="protein sequence ID" value="GID14443.1"/>
    <property type="molecule type" value="Genomic_DNA"/>
</dbReference>
<evidence type="ECO:0000259" key="8">
    <source>
        <dbReference type="PROSITE" id="PS50850"/>
    </source>
</evidence>
<dbReference type="GO" id="GO:0022857">
    <property type="term" value="F:transmembrane transporter activity"/>
    <property type="evidence" value="ECO:0007669"/>
    <property type="project" value="InterPro"/>
</dbReference>
<feature type="transmembrane region" description="Helical" evidence="7">
    <location>
        <begin position="86"/>
        <end position="103"/>
    </location>
</feature>
<keyword evidence="3" id="KW-1003">Cell membrane</keyword>
<dbReference type="InterPro" id="IPR036259">
    <property type="entry name" value="MFS_trans_sf"/>
</dbReference>
<dbReference type="Pfam" id="PF07690">
    <property type="entry name" value="MFS_1"/>
    <property type="match status" value="1"/>
</dbReference>
<keyword evidence="4 7" id="KW-0812">Transmembrane</keyword>
<evidence type="ECO:0000256" key="5">
    <source>
        <dbReference type="ARBA" id="ARBA00022989"/>
    </source>
</evidence>
<dbReference type="InterPro" id="IPR020846">
    <property type="entry name" value="MFS_dom"/>
</dbReference>
<comment type="caution">
    <text evidence="9">The sequence shown here is derived from an EMBL/GenBank/DDBJ whole genome shotgun (WGS) entry which is preliminary data.</text>
</comment>
<evidence type="ECO:0000256" key="7">
    <source>
        <dbReference type="SAM" id="Phobius"/>
    </source>
</evidence>
<dbReference type="PROSITE" id="PS50850">
    <property type="entry name" value="MFS"/>
    <property type="match status" value="1"/>
</dbReference>
<dbReference type="InterPro" id="IPR050171">
    <property type="entry name" value="MFS_Transporters"/>
</dbReference>